<protein>
    <recommendedName>
        <fullName evidence="3">Glycoside hydrolase family 57 N-terminal domain-containing protein</fullName>
    </recommendedName>
</protein>
<dbReference type="CDD" id="cd10795">
    <property type="entry name" value="GH57N_MJA1_like"/>
    <property type="match status" value="1"/>
</dbReference>
<dbReference type="Pfam" id="PF03065">
    <property type="entry name" value="Glyco_hydro_57"/>
    <property type="match status" value="1"/>
</dbReference>
<dbReference type="GO" id="GO:0005975">
    <property type="term" value="P:carbohydrate metabolic process"/>
    <property type="evidence" value="ECO:0007669"/>
    <property type="project" value="InterPro"/>
</dbReference>
<dbReference type="SUPFAM" id="SSF88713">
    <property type="entry name" value="Glycoside hydrolase/deacetylase"/>
    <property type="match status" value="1"/>
</dbReference>
<comment type="similarity">
    <text evidence="1">Belongs to the glycosyl hydrolase 57 family.</text>
</comment>
<proteinExistence type="inferred from homology"/>
<evidence type="ECO:0000256" key="1">
    <source>
        <dbReference type="ARBA" id="ARBA00006821"/>
    </source>
</evidence>
<dbReference type="InterPro" id="IPR011330">
    <property type="entry name" value="Glyco_hydro/deAcase_b/a-brl"/>
</dbReference>
<dbReference type="Gene3D" id="3.20.110.20">
    <property type="match status" value="1"/>
</dbReference>
<gene>
    <name evidence="4" type="ORF">HGGDFBBL_00035</name>
</gene>
<accession>A0A7G9YXR9</accession>
<dbReference type="GO" id="GO:0003824">
    <property type="term" value="F:catalytic activity"/>
    <property type="evidence" value="ECO:0007669"/>
    <property type="project" value="InterPro"/>
</dbReference>
<evidence type="ECO:0000313" key="4">
    <source>
        <dbReference type="EMBL" id="QNO52803.1"/>
    </source>
</evidence>
<sequence>MRRNKVDGKKSICLAFEVHQPFRLRKDFFWNKQMFKRDVKVEDLFDYYFFEDKDREVFEKVARKCYRPTNEIILKLIDEYDDFKAAYSVSGVFVEQCERYSFGKDILEDFRQLASSRKVEFLDQTYYHSLVGLYEEEGEFIEQAKAHRELMRDLVGYEPSFFENTELLYNNRIAKLVEGMGYRGIFAEGVDRVLNGRSPNYVYAPVGCKDLKVILRDYPLTDDIGFRFSLKSWKEYPLSASKYASWLDATPGQCINIFLDYETFGEHHWEDTGIFEFLRDFPAQVLKCEMEFLTPSEIIEKYKPIGMIDVRNLETTSWADVEKDTSCFIGNTMQWACYEYLRWLEPYVKESKDEELLKIWRYLGTSDHLYYMFTVGGASGDVHSYFSHFEKPYDAFIALFSVIHDFDARLRARIKKADYPFVFRDGEKVWSLKGLCEYLKNRSGEEVEDAIKGYVERGDFERWIRESIGEEEIAKEVGDLSSSIEKQKYDAVELWDRICEIVCK</sequence>
<dbReference type="PANTHER" id="PTHR36306:SF1">
    <property type="entry name" value="ALPHA-AMYLASE-RELATED"/>
    <property type="match status" value="1"/>
</dbReference>
<keyword evidence="2" id="KW-0119">Carbohydrate metabolism</keyword>
<organism evidence="4">
    <name type="scientific">Candidatus Methanophagaceae archaeon ANME-1 ERB6</name>
    <dbReference type="NCBI Taxonomy" id="2759912"/>
    <lineage>
        <taxon>Archaea</taxon>
        <taxon>Methanobacteriati</taxon>
        <taxon>Methanobacteriota</taxon>
        <taxon>Stenosarchaea group</taxon>
        <taxon>Methanomicrobia</taxon>
        <taxon>Candidatus Methanophagales</taxon>
        <taxon>Candidatus Methanophagaceae</taxon>
    </lineage>
</organism>
<evidence type="ECO:0000256" key="2">
    <source>
        <dbReference type="ARBA" id="ARBA00023277"/>
    </source>
</evidence>
<evidence type="ECO:0000259" key="3">
    <source>
        <dbReference type="Pfam" id="PF03065"/>
    </source>
</evidence>
<dbReference type="AlphaFoldDB" id="A0A7G9YXR9"/>
<feature type="domain" description="Glycoside hydrolase family 57 N-terminal" evidence="3">
    <location>
        <begin position="14"/>
        <end position="310"/>
    </location>
</feature>
<dbReference type="EMBL" id="MT631521">
    <property type="protein sequence ID" value="QNO52803.1"/>
    <property type="molecule type" value="Genomic_DNA"/>
</dbReference>
<dbReference type="PANTHER" id="PTHR36306">
    <property type="entry name" value="ALPHA-AMYLASE-RELATED-RELATED"/>
    <property type="match status" value="1"/>
</dbReference>
<name>A0A7G9YXR9_9EURY</name>
<reference evidence="4" key="1">
    <citation type="submission" date="2020-06" db="EMBL/GenBank/DDBJ databases">
        <title>Unique genomic features of the anaerobic methanotrophic archaea.</title>
        <authorList>
            <person name="Chadwick G.L."/>
            <person name="Skennerton C.T."/>
            <person name="Laso-Perez R."/>
            <person name="Leu A.O."/>
            <person name="Speth D.R."/>
            <person name="Yu H."/>
            <person name="Morgan-Lang C."/>
            <person name="Hatzenpichler R."/>
            <person name="Goudeau D."/>
            <person name="Malmstrom R."/>
            <person name="Brazelton W.J."/>
            <person name="Woyke T."/>
            <person name="Hallam S.J."/>
            <person name="Tyson G.W."/>
            <person name="Wegener G."/>
            <person name="Boetius A."/>
            <person name="Orphan V."/>
        </authorList>
    </citation>
    <scope>NUCLEOTIDE SEQUENCE</scope>
</reference>
<dbReference type="InterPro" id="IPR052046">
    <property type="entry name" value="GH57_Enzymes"/>
</dbReference>
<dbReference type="InterPro" id="IPR004300">
    <property type="entry name" value="Glyco_hydro_57_N"/>
</dbReference>